<evidence type="ECO:0000313" key="4">
    <source>
        <dbReference type="Proteomes" id="UP000282957"/>
    </source>
</evidence>
<dbReference type="Proteomes" id="UP000282957">
    <property type="component" value="Unassembled WGS sequence"/>
</dbReference>
<dbReference type="OrthoDB" id="7252620at2"/>
<evidence type="ECO:0000313" key="3">
    <source>
        <dbReference type="EMBL" id="RVT91906.1"/>
    </source>
</evidence>
<reference evidence="3 4" key="1">
    <citation type="submission" date="2019-01" db="EMBL/GenBank/DDBJ databases">
        <authorList>
            <person name="Chen W.-M."/>
        </authorList>
    </citation>
    <scope>NUCLEOTIDE SEQUENCE [LARGE SCALE GENOMIC DNA]</scope>
    <source>
        <strain evidence="3 4">CCP-6</strain>
    </source>
</reference>
<feature type="coiled-coil region" evidence="2">
    <location>
        <begin position="103"/>
        <end position="220"/>
    </location>
</feature>
<dbReference type="PANTHER" id="PTHR30386:SF19">
    <property type="entry name" value="MULTIDRUG EXPORT PROTEIN EMRA-RELATED"/>
    <property type="match status" value="1"/>
</dbReference>
<dbReference type="EMBL" id="SACL01000008">
    <property type="protein sequence ID" value="RVT91906.1"/>
    <property type="molecule type" value="Genomic_DNA"/>
</dbReference>
<dbReference type="AlphaFoldDB" id="A0A437M2U6"/>
<evidence type="ECO:0000256" key="1">
    <source>
        <dbReference type="ARBA" id="ARBA00004196"/>
    </source>
</evidence>
<proteinExistence type="predicted"/>
<name>A0A437M2U6_9PROT</name>
<organism evidence="3 4">
    <name type="scientific">Rhodovarius crocodyli</name>
    <dbReference type="NCBI Taxonomy" id="1979269"/>
    <lineage>
        <taxon>Bacteria</taxon>
        <taxon>Pseudomonadati</taxon>
        <taxon>Pseudomonadota</taxon>
        <taxon>Alphaproteobacteria</taxon>
        <taxon>Acetobacterales</taxon>
        <taxon>Roseomonadaceae</taxon>
        <taxon>Rhodovarius</taxon>
    </lineage>
</organism>
<gene>
    <name evidence="3" type="ORF">EOD42_19385</name>
</gene>
<dbReference type="InterPro" id="IPR050739">
    <property type="entry name" value="MFP"/>
</dbReference>
<keyword evidence="4" id="KW-1185">Reference proteome</keyword>
<accession>A0A437M2U6</accession>
<protein>
    <submittedName>
        <fullName evidence="3">HlyD family efflux transporter periplasmic adaptor subunit</fullName>
    </submittedName>
</protein>
<dbReference type="RefSeq" id="WP_127789235.1">
    <property type="nucleotide sequence ID" value="NZ_SACL01000008.1"/>
</dbReference>
<keyword evidence="2" id="KW-0175">Coiled coil</keyword>
<evidence type="ECO:0000256" key="2">
    <source>
        <dbReference type="SAM" id="Coils"/>
    </source>
</evidence>
<comment type="subcellular location">
    <subcellularLocation>
        <location evidence="1">Cell envelope</location>
    </subcellularLocation>
</comment>
<dbReference type="GO" id="GO:0030313">
    <property type="term" value="C:cell envelope"/>
    <property type="evidence" value="ECO:0007669"/>
    <property type="project" value="UniProtKB-SubCell"/>
</dbReference>
<sequence>MPDRLVKPLKVEAPAASPPRQGVTGRLLRILFAAGVFGTTAYFIHDRFFVVSARTAVLVGGSTTLRAPIDGQLHMAAHQPGALMEEGTLLGRVVKERVDTRRLAELQAGVAALEGDVRALEARAQGTRALAGAASRTAEAFRRTRMDQIRARVAESAAQVAAAEAKLREATAAASRGQQLVRQGFATQASMDVLARDLQVAQDQLRAAQEQRNAQLAEQRGAENGIFATDNATDRSISQQTEDRLALSLVEVEALLAERQARLAALRGQEAAEARLVALNQQAELRVNGRATIARLLARPGEYLRAGQDIARLTDCGATTLTAELEERDYRAVRLGQPAWFQPAGSSERLEARVIQLTPISLAPGEARTRPQAILRMVQETDTCETGRMGTVRFTE</sequence>
<comment type="caution">
    <text evidence="3">The sequence shown here is derived from an EMBL/GenBank/DDBJ whole genome shotgun (WGS) entry which is preliminary data.</text>
</comment>
<dbReference type="PANTHER" id="PTHR30386">
    <property type="entry name" value="MEMBRANE FUSION SUBUNIT OF EMRAB-TOLC MULTIDRUG EFFLUX PUMP"/>
    <property type="match status" value="1"/>
</dbReference>